<feature type="region of interest" description="Disordered" evidence="1">
    <location>
        <begin position="63"/>
        <end position="220"/>
    </location>
</feature>
<dbReference type="Gene3D" id="6.10.250.3390">
    <property type="match status" value="1"/>
</dbReference>
<dbReference type="Pfam" id="PF08203">
    <property type="entry name" value="RNA_polI_A14"/>
    <property type="match status" value="1"/>
</dbReference>
<feature type="compositionally biased region" description="Basic and acidic residues" evidence="1">
    <location>
        <begin position="95"/>
        <end position="111"/>
    </location>
</feature>
<feature type="compositionally biased region" description="Basic residues" evidence="1">
    <location>
        <begin position="187"/>
        <end position="220"/>
    </location>
</feature>
<evidence type="ECO:0000313" key="3">
    <source>
        <dbReference type="Proteomes" id="UP000195602"/>
    </source>
</evidence>
<organism evidence="2 3">
    <name type="scientific">Clavispora lusitaniae</name>
    <name type="common">Candida lusitaniae</name>
    <dbReference type="NCBI Taxonomy" id="36911"/>
    <lineage>
        <taxon>Eukaryota</taxon>
        <taxon>Fungi</taxon>
        <taxon>Dikarya</taxon>
        <taxon>Ascomycota</taxon>
        <taxon>Saccharomycotina</taxon>
        <taxon>Pichiomycetes</taxon>
        <taxon>Metschnikowiaceae</taxon>
        <taxon>Clavispora</taxon>
    </lineage>
</organism>
<dbReference type="Proteomes" id="UP000195602">
    <property type="component" value="Unassembled WGS sequence"/>
</dbReference>
<accession>A0AA91T4D3</accession>
<proteinExistence type="predicted"/>
<name>A0AA91T4D3_CLALS</name>
<feature type="compositionally biased region" description="Acidic residues" evidence="1">
    <location>
        <begin position="112"/>
        <end position="178"/>
    </location>
</feature>
<evidence type="ECO:0000313" key="2">
    <source>
        <dbReference type="EMBL" id="OVF11284.1"/>
    </source>
</evidence>
<evidence type="ECO:0000256" key="1">
    <source>
        <dbReference type="SAM" id="MobiDB-lite"/>
    </source>
</evidence>
<dbReference type="AlphaFoldDB" id="A0AA91T4D3"/>
<protein>
    <submittedName>
        <fullName evidence="2">Uncharacterized protein</fullName>
    </submittedName>
</protein>
<gene>
    <name evidence="2" type="ORF">A9F13_01g07744</name>
</gene>
<dbReference type="EMBL" id="LYUB02000001">
    <property type="protein sequence ID" value="OVF11284.1"/>
    <property type="molecule type" value="Genomic_DNA"/>
</dbReference>
<comment type="caution">
    <text evidence="2">The sequence shown here is derived from an EMBL/GenBank/DDBJ whole genome shotgun (WGS) entry which is preliminary data.</text>
</comment>
<reference evidence="2 3" key="1">
    <citation type="submission" date="2017-04" db="EMBL/GenBank/DDBJ databases">
        <title>Draft genome of the yeast Clavispora lusitaniae type strain CBS 6936.</title>
        <authorList>
            <person name="Durrens P."/>
            <person name="Klopp C."/>
            <person name="Biteau N."/>
            <person name="Fitton-Ouhabi V."/>
            <person name="Dementhon K."/>
            <person name="Accoceberry I."/>
            <person name="Sherman D.J."/>
            <person name="Noel T."/>
        </authorList>
    </citation>
    <scope>NUCLEOTIDE SEQUENCE [LARGE SCALE GENOMIC DNA]</scope>
    <source>
        <strain evidence="2 3">CBS 6936</strain>
    </source>
</reference>
<sequence>MSAYRPKRQMQSAVNAPVVMHVKGVKAIEKARAEALLTKFISTSEAISSAIVGSEDPILFTNTGMASGEGSNPVLGQLKRVQRDLRGLPPLSSELDTKKEEPVRKKIKFDDEGNEEGDAKEEAQDEEMEEEEEKEEKEEEEEEEEEEQKEEADEDEEAEIKEQEDDEEEEQKDDEEEQEQKVTEKKDKKHKKDKKDKKEKKDKKDKKDKKEKKHKKDKKD</sequence>
<dbReference type="InterPro" id="IPR013239">
    <property type="entry name" value="RNA_polI_Rpa14"/>
</dbReference>
<dbReference type="KEGG" id="clus:A9F13_01g07744"/>